<dbReference type="InterPro" id="IPR001245">
    <property type="entry name" value="Ser-Thr/Tyr_kinase_cat_dom"/>
</dbReference>
<evidence type="ECO:0000313" key="3">
    <source>
        <dbReference type="EMBL" id="CAK9210406.1"/>
    </source>
</evidence>
<dbReference type="InterPro" id="IPR051681">
    <property type="entry name" value="Ser/Thr_Kinases-Pseudokinases"/>
</dbReference>
<dbReference type="PANTHER" id="PTHR44329:SF260">
    <property type="entry name" value="PROTEIN KINASE DOMAIN-CONTAINING PROTEIN"/>
    <property type="match status" value="1"/>
</dbReference>
<dbReference type="Gene3D" id="2.100.10.30">
    <property type="entry name" value="Jacalin-like lectin domain"/>
    <property type="match status" value="1"/>
</dbReference>
<feature type="domain" description="Protein kinase" evidence="1">
    <location>
        <begin position="229"/>
        <end position="507"/>
    </location>
</feature>
<evidence type="ECO:0000259" key="2">
    <source>
        <dbReference type="PROSITE" id="PS51752"/>
    </source>
</evidence>
<dbReference type="SMART" id="SM00220">
    <property type="entry name" value="S_TKc"/>
    <property type="match status" value="1"/>
</dbReference>
<dbReference type="Proteomes" id="UP001497512">
    <property type="component" value="Chromosome 18"/>
</dbReference>
<gene>
    <name evidence="3" type="ORF">CSSPTR1EN2_LOCUS10144</name>
</gene>
<accession>A0ABP0U1D2</accession>
<dbReference type="SUPFAM" id="SSF56112">
    <property type="entry name" value="Protein kinase-like (PK-like)"/>
    <property type="match status" value="1"/>
</dbReference>
<sequence length="683" mass="77070">MATIFEDLRRTVQSVVHKLASSENKESQFNARQCEFLAQKASEIVPILDHLEYTLRKHDLHSFQMSSNPPNWIPATMELQRVLKDAGVLIQECNCDRDQWLRVEIKRGNLKEAFARIIYDLEWHTLLLCGLFVPESSAFHPNWETCDGNLRLNESFILSAAAEWDRETLRESLTSSHICDGEICRADLGEKCLAKQVLDKLDAEEQVSGDPNNFRDLMRLFLWVKPEHLSKGKTLGKGGFAKVRETEWLGQKFAQKIFFDGTAYNTSFKKEIAAMAGLDHPNIIHAVCCSEDNRRFSFVMELMYKSLYDFLHQDCTSPLSIFQAIDLMLQISEGVRYLHSKNIAHRDLKSLNILVQFADPQPDIGSDGMVNITTNTLFVAKVADFGLAKMKNTSTMLGHQTVDLGSTLWMAPEAPHVDAMGSPSDRFHPMKLDVYSFGIICYEILSREDPFQGVMRTQLRGYVQAGNRPQLPDEIPRRLDILINNCWDGNPLHRPDFAAICTELRFIKLGLLSGGLNIANNIGLDFNLKLEPIEVQGPWGGNGGVPFCSGIITNIKQIRLQYDAEATNIWYFKMEYNINKTYFSVGFGTHNYGTKHVDIDIDEPSEYVTQIEGSFGTSLNFPGDILVSSLTIHTNKKTHGPIGRTNMTGTETNFKSSFGRIVGFYGRCLHGLDQIGCFIAHGD</sequence>
<dbReference type="InterPro" id="IPR036404">
    <property type="entry name" value="Jacalin-like_lectin_dom_sf"/>
</dbReference>
<dbReference type="Pfam" id="PF07714">
    <property type="entry name" value="PK_Tyr_Ser-Thr"/>
    <property type="match status" value="1"/>
</dbReference>
<organism evidence="3 4">
    <name type="scientific">Sphagnum troendelagicum</name>
    <dbReference type="NCBI Taxonomy" id="128251"/>
    <lineage>
        <taxon>Eukaryota</taxon>
        <taxon>Viridiplantae</taxon>
        <taxon>Streptophyta</taxon>
        <taxon>Embryophyta</taxon>
        <taxon>Bryophyta</taxon>
        <taxon>Sphagnophytina</taxon>
        <taxon>Sphagnopsida</taxon>
        <taxon>Sphagnales</taxon>
        <taxon>Sphagnaceae</taxon>
        <taxon>Sphagnum</taxon>
    </lineage>
</organism>
<dbReference type="InterPro" id="IPR011009">
    <property type="entry name" value="Kinase-like_dom_sf"/>
</dbReference>
<dbReference type="PROSITE" id="PS51752">
    <property type="entry name" value="JACALIN_LECTIN"/>
    <property type="match status" value="1"/>
</dbReference>
<dbReference type="Gene3D" id="1.10.510.10">
    <property type="entry name" value="Transferase(Phosphotransferase) domain 1"/>
    <property type="match status" value="1"/>
</dbReference>
<dbReference type="Pfam" id="PF01419">
    <property type="entry name" value="Jacalin"/>
    <property type="match status" value="1"/>
</dbReference>
<reference evidence="3" key="1">
    <citation type="submission" date="2024-02" db="EMBL/GenBank/DDBJ databases">
        <authorList>
            <consortium name="ELIXIR-Norway"/>
            <consortium name="Elixir Norway"/>
        </authorList>
    </citation>
    <scope>NUCLEOTIDE SEQUENCE</scope>
</reference>
<dbReference type="SMART" id="SM00915">
    <property type="entry name" value="Jacalin"/>
    <property type="match status" value="1"/>
</dbReference>
<protein>
    <submittedName>
        <fullName evidence="3">Uncharacterized protein</fullName>
    </submittedName>
</protein>
<feature type="domain" description="Jacalin-type lectin" evidence="2">
    <location>
        <begin position="533"/>
        <end position="681"/>
    </location>
</feature>
<dbReference type="InterPro" id="IPR000719">
    <property type="entry name" value="Prot_kinase_dom"/>
</dbReference>
<keyword evidence="4" id="KW-1185">Reference proteome</keyword>
<proteinExistence type="predicted"/>
<dbReference type="PANTHER" id="PTHR44329">
    <property type="entry name" value="SERINE/THREONINE-PROTEIN KINASE TNNI3K-RELATED"/>
    <property type="match status" value="1"/>
</dbReference>
<evidence type="ECO:0000313" key="4">
    <source>
        <dbReference type="Proteomes" id="UP001497512"/>
    </source>
</evidence>
<dbReference type="InterPro" id="IPR001229">
    <property type="entry name" value="Jacalin-like_lectin_dom"/>
</dbReference>
<dbReference type="PROSITE" id="PS50011">
    <property type="entry name" value="PROTEIN_KINASE_DOM"/>
    <property type="match status" value="1"/>
</dbReference>
<dbReference type="SUPFAM" id="SSF51101">
    <property type="entry name" value="Mannose-binding lectins"/>
    <property type="match status" value="1"/>
</dbReference>
<name>A0ABP0U1D2_9BRYO</name>
<dbReference type="PROSITE" id="PS00108">
    <property type="entry name" value="PROTEIN_KINASE_ST"/>
    <property type="match status" value="1"/>
</dbReference>
<dbReference type="EMBL" id="OZ019910">
    <property type="protein sequence ID" value="CAK9210406.1"/>
    <property type="molecule type" value="Genomic_DNA"/>
</dbReference>
<dbReference type="InterPro" id="IPR008271">
    <property type="entry name" value="Ser/Thr_kinase_AS"/>
</dbReference>
<evidence type="ECO:0000259" key="1">
    <source>
        <dbReference type="PROSITE" id="PS50011"/>
    </source>
</evidence>